<feature type="transmembrane region" description="Helical" evidence="8">
    <location>
        <begin position="336"/>
        <end position="355"/>
    </location>
</feature>
<evidence type="ECO:0000256" key="3">
    <source>
        <dbReference type="ARBA" id="ARBA00022448"/>
    </source>
</evidence>
<dbReference type="InterPro" id="IPR026030">
    <property type="entry name" value="Pur-cyt_permease_Fcy2/21/22"/>
</dbReference>
<dbReference type="AlphaFoldDB" id="A0A0F4KYU9"/>
<comment type="caution">
    <text evidence="9">The sequence shown here is derived from an EMBL/GenBank/DDBJ whole genome shotgun (WGS) entry which is preliminary data.</text>
</comment>
<gene>
    <name evidence="9" type="ORF">JF69_06540</name>
</gene>
<evidence type="ECO:0000256" key="4">
    <source>
        <dbReference type="ARBA" id="ARBA00022692"/>
    </source>
</evidence>
<dbReference type="PATRIC" id="fig|1684.4.peg.706"/>
<evidence type="ECO:0000256" key="6">
    <source>
        <dbReference type="ARBA" id="ARBA00023136"/>
    </source>
</evidence>
<evidence type="ECO:0000313" key="10">
    <source>
        <dbReference type="Proteomes" id="UP000033648"/>
    </source>
</evidence>
<dbReference type="OrthoDB" id="9809167at2"/>
<feature type="transmembrane region" description="Helical" evidence="8">
    <location>
        <begin position="61"/>
        <end position="85"/>
    </location>
</feature>
<evidence type="ECO:0000256" key="7">
    <source>
        <dbReference type="PIRNR" id="PIRNR002744"/>
    </source>
</evidence>
<dbReference type="PANTHER" id="PTHR31806:SF1">
    <property type="entry name" value="PURINE-CYTOSINE PERMEASE FCY2-RELATED"/>
    <property type="match status" value="1"/>
</dbReference>
<dbReference type="GO" id="GO:0005886">
    <property type="term" value="C:plasma membrane"/>
    <property type="evidence" value="ECO:0007669"/>
    <property type="project" value="TreeGrafter"/>
</dbReference>
<feature type="transmembrane region" description="Helical" evidence="8">
    <location>
        <begin position="34"/>
        <end position="55"/>
    </location>
</feature>
<sequence>MSTAPKEGTILSRVEQRGIEPVPEDQRNGSPGQLFWVWFAANISILGIPLGATLIAQGLNLWQAVLATTIGAFGSFALVGIISIAGKRGGAPTLTLSRAIFGVRGNAGPTLVALLSRLGWETVNTMTGAFALLSLIAIIFGTSADAKRSPFLTFVCIAVFVALTVVVSAAGHAFILTVQKWATWIFGALTLLVAIYLATTVDWSSFIGNAPGSASAFLIGVGTIAAGTGIGWVNSGADMARYQKTSVKSGSLILTAAAGAGIPLVVVIGLGSVLTAGNSTIASAADPVAAVRSALPAWVSIPYLIAAFAGLLMSNNLSVYSAGLTTITLGIRIPRVYAVVVDVVVTTCGALYFTLGSDGFYGPFVTFISLLAVPLSTWAGIFLSDMIFRKRYDSDGLLNLQADSPYWYWHGINLPAIVSWLVGIVVGFLFVTAQVSKNEVWFSGPLAGSFLGRNGLAWLVSLLLGGILYAILHLLSKDSVAMRSSGND</sequence>
<comment type="subcellular location">
    <subcellularLocation>
        <location evidence="1">Membrane</location>
        <topology evidence="1">Multi-pass membrane protein</topology>
    </subcellularLocation>
</comment>
<feature type="transmembrane region" description="Helical" evidence="8">
    <location>
        <begin position="361"/>
        <end position="383"/>
    </location>
</feature>
<evidence type="ECO:0000256" key="1">
    <source>
        <dbReference type="ARBA" id="ARBA00004141"/>
    </source>
</evidence>
<dbReference type="Proteomes" id="UP000033648">
    <property type="component" value="Unassembled WGS sequence"/>
</dbReference>
<feature type="transmembrane region" description="Helical" evidence="8">
    <location>
        <begin position="253"/>
        <end position="275"/>
    </location>
</feature>
<dbReference type="EMBL" id="JWME01000007">
    <property type="protein sequence ID" value="KJY51595.1"/>
    <property type="molecule type" value="Genomic_DNA"/>
</dbReference>
<proteinExistence type="inferred from homology"/>
<organism evidence="9 10">
    <name type="scientific">Bifidobacterium asteroides</name>
    <dbReference type="NCBI Taxonomy" id="1684"/>
    <lineage>
        <taxon>Bacteria</taxon>
        <taxon>Bacillati</taxon>
        <taxon>Actinomycetota</taxon>
        <taxon>Actinomycetes</taxon>
        <taxon>Bifidobacteriales</taxon>
        <taxon>Bifidobacteriaceae</taxon>
        <taxon>Bifidobacterium</taxon>
    </lineage>
</organism>
<evidence type="ECO:0000313" key="9">
    <source>
        <dbReference type="EMBL" id="KJY51595.1"/>
    </source>
</evidence>
<feature type="transmembrane region" description="Helical" evidence="8">
    <location>
        <begin position="414"/>
        <end position="435"/>
    </location>
</feature>
<protein>
    <submittedName>
        <fullName evidence="9">Transporter, putative hydroxymethylpyrimidine transporter, CytX</fullName>
    </submittedName>
</protein>
<dbReference type="PIRSF" id="PIRSF002744">
    <property type="entry name" value="Pur-cyt_permease"/>
    <property type="match status" value="1"/>
</dbReference>
<reference evidence="9 10" key="1">
    <citation type="submission" date="2014-12" db="EMBL/GenBank/DDBJ databases">
        <title>Comparative genomics of the lactic acid bacteria isolated from the honey bee gut.</title>
        <authorList>
            <person name="Ellegaard K.M."/>
            <person name="Tamarit D."/>
            <person name="Javelind E."/>
            <person name="Olofsson T."/>
            <person name="Andersson S.G."/>
            <person name="Vasquez A."/>
        </authorList>
    </citation>
    <scope>NUCLEOTIDE SEQUENCE [LARGE SCALE GENOMIC DNA]</scope>
    <source>
        <strain evidence="9 10">Bin2</strain>
    </source>
</reference>
<evidence type="ECO:0000256" key="2">
    <source>
        <dbReference type="ARBA" id="ARBA00008974"/>
    </source>
</evidence>
<comment type="similarity">
    <text evidence="2 7">Belongs to the purine-cytosine permease (2.A.39) family.</text>
</comment>
<evidence type="ECO:0000256" key="5">
    <source>
        <dbReference type="ARBA" id="ARBA00022989"/>
    </source>
</evidence>
<dbReference type="GO" id="GO:0022857">
    <property type="term" value="F:transmembrane transporter activity"/>
    <property type="evidence" value="ECO:0007669"/>
    <property type="project" value="InterPro"/>
</dbReference>
<keyword evidence="5 8" id="KW-1133">Transmembrane helix</keyword>
<keyword evidence="6 7" id="KW-0472">Membrane</keyword>
<dbReference type="Gene3D" id="1.10.4160.10">
    <property type="entry name" value="Hydantoin permease"/>
    <property type="match status" value="1"/>
</dbReference>
<name>A0A0F4KYU9_9BIFI</name>
<keyword evidence="4 8" id="KW-0812">Transmembrane</keyword>
<keyword evidence="3 7" id="KW-0813">Transport</keyword>
<accession>A0A0F4KYU9</accession>
<feature type="transmembrane region" description="Helical" evidence="8">
    <location>
        <begin position="213"/>
        <end position="233"/>
    </location>
</feature>
<feature type="transmembrane region" description="Helical" evidence="8">
    <location>
        <begin position="455"/>
        <end position="475"/>
    </location>
</feature>
<feature type="transmembrane region" description="Helical" evidence="8">
    <location>
        <begin position="181"/>
        <end position="201"/>
    </location>
</feature>
<dbReference type="PANTHER" id="PTHR31806">
    <property type="entry name" value="PURINE-CYTOSINE PERMEASE FCY2-RELATED"/>
    <property type="match status" value="1"/>
</dbReference>
<feature type="transmembrane region" description="Helical" evidence="8">
    <location>
        <begin position="123"/>
        <end position="144"/>
    </location>
</feature>
<dbReference type="Pfam" id="PF02133">
    <property type="entry name" value="Transp_cyt_pur"/>
    <property type="match status" value="1"/>
</dbReference>
<feature type="transmembrane region" description="Helical" evidence="8">
    <location>
        <begin position="150"/>
        <end position="174"/>
    </location>
</feature>
<feature type="transmembrane region" description="Helical" evidence="8">
    <location>
        <begin position="295"/>
        <end position="315"/>
    </location>
</feature>
<dbReference type="InterPro" id="IPR001248">
    <property type="entry name" value="Pur-cyt_permease"/>
</dbReference>
<evidence type="ECO:0000256" key="8">
    <source>
        <dbReference type="SAM" id="Phobius"/>
    </source>
</evidence>